<keyword evidence="2" id="KW-0812">Transmembrane</keyword>
<keyword evidence="2" id="KW-1133">Transmembrane helix</keyword>
<keyword evidence="2" id="KW-0472">Membrane</keyword>
<feature type="region of interest" description="Disordered" evidence="1">
    <location>
        <begin position="1"/>
        <end position="29"/>
    </location>
</feature>
<keyword evidence="4" id="KW-1185">Reference proteome</keyword>
<dbReference type="CDD" id="cd00156">
    <property type="entry name" value="REC"/>
    <property type="match status" value="1"/>
</dbReference>
<comment type="caution">
    <text evidence="3">The sequence shown here is derived from an EMBL/GenBank/DDBJ whole genome shotgun (WGS) entry which is preliminary data.</text>
</comment>
<dbReference type="EMBL" id="BLLK01000019">
    <property type="protein sequence ID" value="GFH44347.1"/>
    <property type="molecule type" value="Genomic_DNA"/>
</dbReference>
<evidence type="ECO:0000256" key="2">
    <source>
        <dbReference type="SAM" id="Phobius"/>
    </source>
</evidence>
<dbReference type="Proteomes" id="UP001054902">
    <property type="component" value="Unassembled WGS sequence"/>
</dbReference>
<evidence type="ECO:0000313" key="4">
    <source>
        <dbReference type="Proteomes" id="UP001054902"/>
    </source>
</evidence>
<protein>
    <submittedName>
        <fullName evidence="3">Uncharacterized protein</fullName>
    </submittedName>
</protein>
<proteinExistence type="predicted"/>
<dbReference type="AlphaFoldDB" id="A0AAD3CDX6"/>
<organism evidence="3 4">
    <name type="scientific">Chaetoceros tenuissimus</name>
    <dbReference type="NCBI Taxonomy" id="426638"/>
    <lineage>
        <taxon>Eukaryota</taxon>
        <taxon>Sar</taxon>
        <taxon>Stramenopiles</taxon>
        <taxon>Ochrophyta</taxon>
        <taxon>Bacillariophyta</taxon>
        <taxon>Coscinodiscophyceae</taxon>
        <taxon>Chaetocerotophycidae</taxon>
        <taxon>Chaetocerotales</taxon>
        <taxon>Chaetocerotaceae</taxon>
        <taxon>Chaetoceros</taxon>
    </lineage>
</organism>
<evidence type="ECO:0000256" key="1">
    <source>
        <dbReference type="SAM" id="MobiDB-lite"/>
    </source>
</evidence>
<evidence type="ECO:0000313" key="3">
    <source>
        <dbReference type="EMBL" id="GFH44347.1"/>
    </source>
</evidence>
<name>A0AAD3CDX6_9STRA</name>
<gene>
    <name evidence="3" type="ORF">CTEN210_00821</name>
</gene>
<sequence length="513" mass="59592">MQKRNYFFQQDEEQQQRESTNNRNNAPRTKVERILAKHSPTVITFILALFISVLYSDIRQKKIVSNTASLQSGSHPNLAPEHNVLLMNELHLPFGKEEQILPNRQRKTHKDIQYAAFGSSHTWGARLTNREKEAYIKQIAKPYYKNGINQGIRSSGPNYPANCLYSLIVEEHFDVIILEYYMQVEDGLMLLATRLRQRFPDALIIFVHHWFPGEIVNNALKNEQSPIRDKRINVDEYRIQMGFPNDYIHDPKFHELLKETPDEWHKNEFYNSKEALTKDIASAVNGYIVKLPFNERRDGPGGWLHLGHQLLNDDSYHPSVRGHTFIANQVRNIVNRVGVIKNPRVQPFAQFDQCYNWLMDGKIDSRSFRYGSNFKLIKMPKTQKYALEFQNKVDIREGNNWINITNHSNDIMDLYIGAMTTAPERKYPLVEASRLNGMKFQLDPTPKELFGGKSVHVARMTYLGPMSPGVHTMIFFTPMEPSEWPFRITSIMITPQNENQKETIHDGGLIYAN</sequence>
<dbReference type="SUPFAM" id="SSF52266">
    <property type="entry name" value="SGNH hydrolase"/>
    <property type="match status" value="1"/>
</dbReference>
<feature type="transmembrane region" description="Helical" evidence="2">
    <location>
        <begin position="34"/>
        <end position="55"/>
    </location>
</feature>
<accession>A0AAD3CDX6</accession>
<reference evidence="3 4" key="1">
    <citation type="journal article" date="2021" name="Sci. Rep.">
        <title>The genome of the diatom Chaetoceros tenuissimus carries an ancient integrated fragment of an extant virus.</title>
        <authorList>
            <person name="Hongo Y."/>
            <person name="Kimura K."/>
            <person name="Takaki Y."/>
            <person name="Yoshida Y."/>
            <person name="Baba S."/>
            <person name="Kobayashi G."/>
            <person name="Nagasaki K."/>
            <person name="Hano T."/>
            <person name="Tomaru Y."/>
        </authorList>
    </citation>
    <scope>NUCLEOTIDE SEQUENCE [LARGE SCALE GENOMIC DNA]</scope>
    <source>
        <strain evidence="3 4">NIES-3715</strain>
    </source>
</reference>